<dbReference type="EMBL" id="SADD01000001">
    <property type="protein sequence ID" value="RVU48470.1"/>
    <property type="molecule type" value="Genomic_DNA"/>
</dbReference>
<evidence type="ECO:0000313" key="3">
    <source>
        <dbReference type="EMBL" id="RVU48470.1"/>
    </source>
</evidence>
<evidence type="ECO:0000259" key="2">
    <source>
        <dbReference type="Pfam" id="PF13387"/>
    </source>
</evidence>
<feature type="transmembrane region" description="Helical" evidence="1">
    <location>
        <begin position="53"/>
        <end position="69"/>
    </location>
</feature>
<dbReference type="Pfam" id="PF13387">
    <property type="entry name" value="Lnb_N"/>
    <property type="match status" value="1"/>
</dbReference>
<dbReference type="InterPro" id="IPR025178">
    <property type="entry name" value="Lnb_N"/>
</dbReference>
<feature type="transmembrane region" description="Helical" evidence="1">
    <location>
        <begin position="20"/>
        <end position="41"/>
    </location>
</feature>
<accession>A0ABY0CYH0</accession>
<comment type="caution">
    <text evidence="3">The sequence shown here is derived from an EMBL/GenBank/DDBJ whole genome shotgun (WGS) entry which is preliminary data.</text>
</comment>
<feature type="domain" description="Lnb N-terminal periplasmic" evidence="2">
    <location>
        <begin position="136"/>
        <end position="293"/>
    </location>
</feature>
<gene>
    <name evidence="3" type="ORF">EA187_03275</name>
</gene>
<reference evidence="3 4" key="1">
    <citation type="submission" date="2019-01" db="EMBL/GenBank/DDBJ databases">
        <title>Lujinxingia litoralis gen. nov., sp. nov. and Lujinxingia sediminis gen. nov., sp. nov., new members in the order Bradymonadales, isolated from coastal sediment.</title>
        <authorList>
            <person name="Li C.-M."/>
        </authorList>
    </citation>
    <scope>NUCLEOTIDE SEQUENCE [LARGE SCALE GENOMIC DNA]</scope>
    <source>
        <strain evidence="3 4">SEH01</strain>
    </source>
</reference>
<sequence>MGLLLMSNATTHDDGPRWLRWVMALVMLPAALLAAALLTYVGGVGGELSPMRLGLGLAVLVAMVVWPVTPGIKRGGLLAALLAVLIGVFFIAQRPAAERDWQENVSRSPRATIEGREVTLRHVRDFRYDEEGEVEEARWYDATYNLDAMKQAYFILTTFGGVPGVAHVMVSFEFEDDRFVVLSAEARREEGESYDPIGGMFRQYELFYVAADERDALGLRTYVHKDPTWVIPMNAGPEKTAEFFVDMVERMEALATQPSWYHTVLNSCSSNLAAHYERINAVELPPDYRVLLPGFSEELIAELDLLPEGMSVAQARERFLINERALAAPLDANFSKAIRSTP</sequence>
<keyword evidence="1" id="KW-1133">Transmembrane helix</keyword>
<protein>
    <submittedName>
        <fullName evidence="3">DUF4105 domain-containing protein</fullName>
    </submittedName>
</protein>
<dbReference type="Proteomes" id="UP000282926">
    <property type="component" value="Unassembled WGS sequence"/>
</dbReference>
<name>A0ABY0CYH0_9DELT</name>
<proteinExistence type="predicted"/>
<keyword evidence="4" id="KW-1185">Reference proteome</keyword>
<evidence type="ECO:0000313" key="4">
    <source>
        <dbReference type="Proteomes" id="UP000282926"/>
    </source>
</evidence>
<keyword evidence="1" id="KW-0812">Transmembrane</keyword>
<evidence type="ECO:0000256" key="1">
    <source>
        <dbReference type="SAM" id="Phobius"/>
    </source>
</evidence>
<feature type="transmembrane region" description="Helical" evidence="1">
    <location>
        <begin position="75"/>
        <end position="92"/>
    </location>
</feature>
<keyword evidence="1" id="KW-0472">Membrane</keyword>
<organism evidence="3 4">
    <name type="scientific">Lujinxingia sediminis</name>
    <dbReference type="NCBI Taxonomy" id="2480984"/>
    <lineage>
        <taxon>Bacteria</taxon>
        <taxon>Deltaproteobacteria</taxon>
        <taxon>Bradymonadales</taxon>
        <taxon>Lujinxingiaceae</taxon>
        <taxon>Lujinxingia</taxon>
    </lineage>
</organism>